<keyword evidence="2" id="KW-1185">Reference proteome</keyword>
<accession>A0A917CXZ2</accession>
<dbReference type="AlphaFoldDB" id="A0A917CXZ2"/>
<proteinExistence type="predicted"/>
<reference evidence="1" key="1">
    <citation type="journal article" date="2014" name="Int. J. Syst. Evol. Microbiol.">
        <title>Complete genome sequence of Corynebacterium casei LMG S-19264T (=DSM 44701T), isolated from a smear-ripened cheese.</title>
        <authorList>
            <consortium name="US DOE Joint Genome Institute (JGI-PGF)"/>
            <person name="Walter F."/>
            <person name="Albersmeier A."/>
            <person name="Kalinowski J."/>
            <person name="Ruckert C."/>
        </authorList>
    </citation>
    <scope>NUCLEOTIDE SEQUENCE</scope>
    <source>
        <strain evidence="1">CGMCC 1.12181</strain>
    </source>
</reference>
<reference evidence="1" key="2">
    <citation type="submission" date="2020-09" db="EMBL/GenBank/DDBJ databases">
        <authorList>
            <person name="Sun Q."/>
            <person name="Zhou Y."/>
        </authorList>
    </citation>
    <scope>NUCLEOTIDE SEQUENCE</scope>
    <source>
        <strain evidence="1">CGMCC 1.12181</strain>
    </source>
</reference>
<evidence type="ECO:0000313" key="2">
    <source>
        <dbReference type="Proteomes" id="UP000605253"/>
    </source>
</evidence>
<protein>
    <submittedName>
        <fullName evidence="1">Uncharacterized protein</fullName>
    </submittedName>
</protein>
<evidence type="ECO:0000313" key="1">
    <source>
        <dbReference type="EMBL" id="GGG01492.1"/>
    </source>
</evidence>
<sequence>MAMVLVLSACAPKYSYRPDDFPPESIDRLLVVLDFTQFVDDVGEVFDYNMTDNQKRAAVLQADISRVLQDKGYSGRFEFALLASGLGFNPEWGFEYYQNNELLEDLIYPPFYLTSSYPGAVQDELIHSYIEAQRIATTDVSEDTLNYLNRVRLTPVNLWPTSEDAIVEEHNFRDKVAILHVRVLVPRVSFVKAMGMSVVTAGLTLGATSGAFIGVAVPMGRPHSTALLFSNETGKVMWKNYTLGDLTRSSDNGLNNFFKDFPVTP</sequence>
<organism evidence="1 2">
    <name type="scientific">Marinicella pacifica</name>
    <dbReference type="NCBI Taxonomy" id="1171543"/>
    <lineage>
        <taxon>Bacteria</taxon>
        <taxon>Pseudomonadati</taxon>
        <taxon>Pseudomonadota</taxon>
        <taxon>Gammaproteobacteria</taxon>
        <taxon>Lysobacterales</taxon>
        <taxon>Marinicellaceae</taxon>
        <taxon>Marinicella</taxon>
    </lineage>
</organism>
<name>A0A917CXZ2_9GAMM</name>
<dbReference type="Proteomes" id="UP000605253">
    <property type="component" value="Unassembled WGS sequence"/>
</dbReference>
<dbReference type="EMBL" id="BMEO01000014">
    <property type="protein sequence ID" value="GGG01492.1"/>
    <property type="molecule type" value="Genomic_DNA"/>
</dbReference>
<comment type="caution">
    <text evidence="1">The sequence shown here is derived from an EMBL/GenBank/DDBJ whole genome shotgun (WGS) entry which is preliminary data.</text>
</comment>
<gene>
    <name evidence="1" type="ORF">GCM10011365_23390</name>
</gene>